<keyword evidence="6 11" id="KW-0479">Metal-binding</keyword>
<dbReference type="InterPro" id="IPR036010">
    <property type="entry name" value="2Fe-2S_ferredoxin-like_sf"/>
</dbReference>
<dbReference type="NCBIfam" id="TIGR00384">
    <property type="entry name" value="dhsB"/>
    <property type="match status" value="1"/>
</dbReference>
<reference evidence="14" key="1">
    <citation type="submission" date="2024-05" db="EMBL/GenBank/DDBJ databases">
        <title>Isolation and characterization of Sporomusa carbonis sp. nov., a carboxydotrophic hydrogenogen in the genus of Sporomusa isolated from a charcoal burning pile.</title>
        <authorList>
            <person name="Boeer T."/>
            <person name="Rosenbaum F."/>
            <person name="Eysell L."/>
            <person name="Mueller V."/>
            <person name="Daniel R."/>
            <person name="Poehlein A."/>
        </authorList>
    </citation>
    <scope>NUCLEOTIDE SEQUENCE [LARGE SCALE GENOMIC DNA]</scope>
    <source>
        <strain evidence="14">DSM 10669</strain>
    </source>
</reference>
<dbReference type="SUPFAM" id="SSF54292">
    <property type="entry name" value="2Fe-2S ferredoxin-like"/>
    <property type="match status" value="1"/>
</dbReference>
<keyword evidence="15" id="KW-1185">Reference proteome</keyword>
<evidence type="ECO:0000256" key="7">
    <source>
        <dbReference type="ARBA" id="ARBA00023002"/>
    </source>
</evidence>
<dbReference type="GO" id="GO:0016491">
    <property type="term" value="F:oxidoreductase activity"/>
    <property type="evidence" value="ECO:0007669"/>
    <property type="project" value="UniProtKB-KW"/>
</dbReference>
<dbReference type="InterPro" id="IPR025192">
    <property type="entry name" value="Succ_DH/fum_Rdtase_N"/>
</dbReference>
<gene>
    <name evidence="14" type="primary">sdhB_2</name>
    <name evidence="14" type="ORF">SPSIL_048970</name>
</gene>
<dbReference type="InterPro" id="IPR017900">
    <property type="entry name" value="4Fe4S_Fe_S_CS"/>
</dbReference>
<dbReference type="Proteomes" id="UP000216752">
    <property type="component" value="Chromosome"/>
</dbReference>
<evidence type="ECO:0000256" key="2">
    <source>
        <dbReference type="ARBA" id="ARBA00009433"/>
    </source>
</evidence>
<comment type="cofactor">
    <cofactor evidence="11">
        <name>[3Fe-4S] cluster</name>
        <dbReference type="ChEBI" id="CHEBI:21137"/>
    </cofactor>
    <text evidence="11">Binds 1 [3Fe-4S] cluster.</text>
</comment>
<comment type="catalytic activity">
    <reaction evidence="11">
        <text>a menaquinone + succinate = a menaquinol + fumarate</text>
        <dbReference type="Rhea" id="RHEA:27834"/>
        <dbReference type="Rhea" id="RHEA-COMP:9537"/>
        <dbReference type="Rhea" id="RHEA-COMP:9539"/>
        <dbReference type="ChEBI" id="CHEBI:16374"/>
        <dbReference type="ChEBI" id="CHEBI:18151"/>
        <dbReference type="ChEBI" id="CHEBI:29806"/>
        <dbReference type="ChEBI" id="CHEBI:30031"/>
        <dbReference type="EC" id="1.3.5.1"/>
    </reaction>
</comment>
<feature type="domain" description="4Fe-4S ferredoxin-type" evidence="13">
    <location>
        <begin position="192"/>
        <end position="222"/>
    </location>
</feature>
<evidence type="ECO:0000256" key="3">
    <source>
        <dbReference type="ARBA" id="ARBA00022485"/>
    </source>
</evidence>
<comment type="similarity">
    <text evidence="2 11">Belongs to the succinate dehydrogenase/fumarate reductase iron-sulfur protein family.</text>
</comment>
<comment type="cofactor">
    <cofactor evidence="11">
        <name>[4Fe-4S] cluster</name>
        <dbReference type="ChEBI" id="CHEBI:49883"/>
    </cofactor>
    <text evidence="11">Binds 1 [4Fe-4S] cluster.</text>
</comment>
<evidence type="ECO:0000259" key="12">
    <source>
        <dbReference type="PROSITE" id="PS51085"/>
    </source>
</evidence>
<keyword evidence="5 11" id="KW-0001">2Fe-2S</keyword>
<evidence type="ECO:0000256" key="5">
    <source>
        <dbReference type="ARBA" id="ARBA00022714"/>
    </source>
</evidence>
<dbReference type="PANTHER" id="PTHR11921:SF29">
    <property type="entry name" value="SUCCINATE DEHYDROGENASE [UBIQUINONE] IRON-SULFUR SUBUNIT, MITOCHONDRIAL"/>
    <property type="match status" value="1"/>
</dbReference>
<dbReference type="InterPro" id="IPR017896">
    <property type="entry name" value="4Fe4S_Fe-S-bd"/>
</dbReference>
<evidence type="ECO:0000256" key="10">
    <source>
        <dbReference type="ARBA" id="ARBA00023291"/>
    </source>
</evidence>
<dbReference type="PANTHER" id="PTHR11921">
    <property type="entry name" value="SUCCINATE DEHYDROGENASE IRON-SULFUR PROTEIN"/>
    <property type="match status" value="1"/>
</dbReference>
<sequence length="314" mass="35054">MTITFKIQRFHDGKQWTQDYSFPTEKGMTVLAALIKIKETVDPTLTFAASCRSSICGACGLRVNGNAVLACETLVDDMVKRYQSETLTIAPLANFTVLRDLMVDWQPKYERLKKIKPALQPKDEFSLADGCKQSKEEFNKISKNSECILCGSCVSECNKCTLDSSDFLDPFIFARAQKFVVDSRDKDAVAHLEPAVTDGLWKCMNCQECTTKCPKGLDPAEDIAKLRIATFKNKFKSNEGSNHAQAFYDDVNETGRLEEAQLALKTEGLKAAFRVPLAYRLLRVGKLAPLETAEPIPEIEKVRTIMTAAKEEKA</sequence>
<keyword evidence="7 14" id="KW-0560">Oxidoreductase</keyword>
<keyword evidence="4" id="KW-0816">Tricarboxylic acid cycle</keyword>
<evidence type="ECO:0000256" key="8">
    <source>
        <dbReference type="ARBA" id="ARBA00023004"/>
    </source>
</evidence>
<comment type="cofactor">
    <cofactor evidence="11">
        <name>[2Fe-2S] cluster</name>
        <dbReference type="ChEBI" id="CHEBI:190135"/>
    </cofactor>
    <text evidence="11">Binds 1 [2Fe-2S] cluster.</text>
</comment>
<keyword evidence="8 11" id="KW-0408">Iron</keyword>
<evidence type="ECO:0000313" key="15">
    <source>
        <dbReference type="Proteomes" id="UP000216752"/>
    </source>
</evidence>
<dbReference type="SUPFAM" id="SSF46548">
    <property type="entry name" value="alpha-helical ferredoxin"/>
    <property type="match status" value="1"/>
</dbReference>
<organism evidence="14 15">
    <name type="scientific">Sporomusa silvacetica DSM 10669</name>
    <dbReference type="NCBI Taxonomy" id="1123289"/>
    <lineage>
        <taxon>Bacteria</taxon>
        <taxon>Bacillati</taxon>
        <taxon>Bacillota</taxon>
        <taxon>Negativicutes</taxon>
        <taxon>Selenomonadales</taxon>
        <taxon>Sporomusaceae</taxon>
        <taxon>Sporomusa</taxon>
    </lineage>
</organism>
<keyword evidence="9 11" id="KW-0411">Iron-sulfur</keyword>
<dbReference type="Gene3D" id="1.10.1060.10">
    <property type="entry name" value="Alpha-helical ferredoxin"/>
    <property type="match status" value="1"/>
</dbReference>
<dbReference type="PROSITE" id="PS51379">
    <property type="entry name" value="4FE4S_FER_2"/>
    <property type="match status" value="1"/>
</dbReference>
<dbReference type="EC" id="1.3.5.1" evidence="11"/>
<keyword evidence="10 11" id="KW-0003">3Fe-4S</keyword>
<dbReference type="InterPro" id="IPR001041">
    <property type="entry name" value="2Fe-2S_ferredoxin-type"/>
</dbReference>
<dbReference type="RefSeq" id="WP_094604561.1">
    <property type="nucleotide sequence ID" value="NZ_CP155573.1"/>
</dbReference>
<dbReference type="Pfam" id="PF13085">
    <property type="entry name" value="Fer2_3"/>
    <property type="match status" value="1"/>
</dbReference>
<dbReference type="PROSITE" id="PS00198">
    <property type="entry name" value="4FE4S_FER_1"/>
    <property type="match status" value="1"/>
</dbReference>
<evidence type="ECO:0000256" key="6">
    <source>
        <dbReference type="ARBA" id="ARBA00022723"/>
    </source>
</evidence>
<dbReference type="PROSITE" id="PS51085">
    <property type="entry name" value="2FE2S_FER_2"/>
    <property type="match status" value="1"/>
</dbReference>
<dbReference type="InterPro" id="IPR009051">
    <property type="entry name" value="Helical_ferredxn"/>
</dbReference>
<accession>A0ABZ3ISN6</accession>
<dbReference type="Gene3D" id="3.10.20.30">
    <property type="match status" value="1"/>
</dbReference>
<dbReference type="Pfam" id="PF13183">
    <property type="entry name" value="Fer4_8"/>
    <property type="match status" value="1"/>
</dbReference>
<evidence type="ECO:0000256" key="4">
    <source>
        <dbReference type="ARBA" id="ARBA00022532"/>
    </source>
</evidence>
<dbReference type="InterPro" id="IPR012675">
    <property type="entry name" value="Beta-grasp_dom_sf"/>
</dbReference>
<keyword evidence="3 11" id="KW-0004">4Fe-4S</keyword>
<dbReference type="EMBL" id="CP155573">
    <property type="protein sequence ID" value="XFO68674.1"/>
    <property type="molecule type" value="Genomic_DNA"/>
</dbReference>
<feature type="domain" description="2Fe-2S ferredoxin-type" evidence="12">
    <location>
        <begin position="1"/>
        <end position="93"/>
    </location>
</feature>
<evidence type="ECO:0000313" key="14">
    <source>
        <dbReference type="EMBL" id="XFO68674.1"/>
    </source>
</evidence>
<dbReference type="CDD" id="cd00207">
    <property type="entry name" value="fer2"/>
    <property type="match status" value="1"/>
</dbReference>
<comment type="pathway">
    <text evidence="1">Carbohydrate metabolism; tricarboxylic acid cycle.</text>
</comment>
<evidence type="ECO:0000256" key="1">
    <source>
        <dbReference type="ARBA" id="ARBA00005163"/>
    </source>
</evidence>
<proteinExistence type="inferred from homology"/>
<dbReference type="InterPro" id="IPR004489">
    <property type="entry name" value="Succ_DH/fum_Rdtase_Fe-S"/>
</dbReference>
<evidence type="ECO:0000256" key="9">
    <source>
        <dbReference type="ARBA" id="ARBA00023014"/>
    </source>
</evidence>
<name>A0ABZ3ISN6_9FIRM</name>
<dbReference type="InterPro" id="IPR050573">
    <property type="entry name" value="SDH/FRD_Iron-Sulfur"/>
</dbReference>
<protein>
    <recommendedName>
        <fullName evidence="11">Fumarate reductase iron-sulfur subunit</fullName>
        <ecNumber evidence="11">1.3.5.1</ecNumber>
    </recommendedName>
</protein>
<evidence type="ECO:0000259" key="13">
    <source>
        <dbReference type="PROSITE" id="PS51379"/>
    </source>
</evidence>
<evidence type="ECO:0000256" key="11">
    <source>
        <dbReference type="RuleBase" id="RU361237"/>
    </source>
</evidence>